<dbReference type="Proteomes" id="UP000784294">
    <property type="component" value="Unassembled WGS sequence"/>
</dbReference>
<gene>
    <name evidence="2" type="ORF">PXEA_LOCUS22322</name>
</gene>
<evidence type="ECO:0000256" key="1">
    <source>
        <dbReference type="SAM" id="MobiDB-lite"/>
    </source>
</evidence>
<protein>
    <submittedName>
        <fullName evidence="2">Uncharacterized protein</fullName>
    </submittedName>
</protein>
<feature type="region of interest" description="Disordered" evidence="1">
    <location>
        <begin position="1"/>
        <end position="74"/>
    </location>
</feature>
<name>A0A448X5X5_9PLAT</name>
<feature type="non-terminal residue" evidence="2">
    <location>
        <position position="1"/>
    </location>
</feature>
<accession>A0A448X5X5</accession>
<comment type="caution">
    <text evidence="2">The sequence shown here is derived from an EMBL/GenBank/DDBJ whole genome shotgun (WGS) entry which is preliminary data.</text>
</comment>
<evidence type="ECO:0000313" key="2">
    <source>
        <dbReference type="EMBL" id="VEL28882.1"/>
    </source>
</evidence>
<sequence length="123" mass="13299">IRTFARSTQPAARRSRLGHSPSPSSPASRAPLRLGSRPQRLAGHSSTWPLTERSGGWKRLAPGSIKGSGVSRQKRLHEPLQPLLPHTSRVCQPVRSLFASHLPPPASPNTNLSAMAFLQSTQS</sequence>
<dbReference type="EMBL" id="CAAALY010098458">
    <property type="protein sequence ID" value="VEL28882.1"/>
    <property type="molecule type" value="Genomic_DNA"/>
</dbReference>
<feature type="compositionally biased region" description="Polar residues" evidence="1">
    <location>
        <begin position="1"/>
        <end position="10"/>
    </location>
</feature>
<proteinExistence type="predicted"/>
<dbReference type="AlphaFoldDB" id="A0A448X5X5"/>
<evidence type="ECO:0000313" key="3">
    <source>
        <dbReference type="Proteomes" id="UP000784294"/>
    </source>
</evidence>
<keyword evidence="3" id="KW-1185">Reference proteome</keyword>
<organism evidence="2 3">
    <name type="scientific">Protopolystoma xenopodis</name>
    <dbReference type="NCBI Taxonomy" id="117903"/>
    <lineage>
        <taxon>Eukaryota</taxon>
        <taxon>Metazoa</taxon>
        <taxon>Spiralia</taxon>
        <taxon>Lophotrochozoa</taxon>
        <taxon>Platyhelminthes</taxon>
        <taxon>Monogenea</taxon>
        <taxon>Polyopisthocotylea</taxon>
        <taxon>Polystomatidea</taxon>
        <taxon>Polystomatidae</taxon>
        <taxon>Protopolystoma</taxon>
    </lineage>
</organism>
<feature type="compositionally biased region" description="Low complexity" evidence="1">
    <location>
        <begin position="20"/>
        <end position="34"/>
    </location>
</feature>
<reference evidence="2" key="1">
    <citation type="submission" date="2018-11" db="EMBL/GenBank/DDBJ databases">
        <authorList>
            <consortium name="Pathogen Informatics"/>
        </authorList>
    </citation>
    <scope>NUCLEOTIDE SEQUENCE</scope>
</reference>